<evidence type="ECO:0000313" key="1">
    <source>
        <dbReference type="EMBL" id="PIM50586.1"/>
    </source>
</evidence>
<keyword evidence="2" id="KW-1185">Reference proteome</keyword>
<dbReference type="EMBL" id="PEOG01000118">
    <property type="protein sequence ID" value="PIM50586.1"/>
    <property type="molecule type" value="Genomic_DNA"/>
</dbReference>
<gene>
    <name evidence="1" type="ORF">CS062_24190</name>
</gene>
<sequence>GVLLARLRGPGWQRAGRQDEYLELVAASRGQAPRFSPFDFVAVQEASLQRIADAMVPRKPRDATEPRVDGPH</sequence>
<feature type="non-terminal residue" evidence="1">
    <location>
        <position position="1"/>
    </location>
</feature>
<dbReference type="RefSeq" id="WP_158238916.1">
    <property type="nucleotide sequence ID" value="NZ_PEOG01000118.1"/>
</dbReference>
<proteinExistence type="predicted"/>
<accession>A0A2G9C2E1</accession>
<evidence type="ECO:0000313" key="2">
    <source>
        <dbReference type="Proteomes" id="UP000231501"/>
    </source>
</evidence>
<name>A0A2G9C2E1_9BURK</name>
<reference evidence="1 2" key="1">
    <citation type="submission" date="2017-11" db="EMBL/GenBank/DDBJ databases">
        <title>Draft genome sequence of Mitsuaria sp. HWN-4.</title>
        <authorList>
            <person name="Gundlapally S.R."/>
        </authorList>
    </citation>
    <scope>NUCLEOTIDE SEQUENCE [LARGE SCALE GENOMIC DNA]</scope>
    <source>
        <strain evidence="1 2">HWN-4</strain>
    </source>
</reference>
<comment type="caution">
    <text evidence="1">The sequence shown here is derived from an EMBL/GenBank/DDBJ whole genome shotgun (WGS) entry which is preliminary data.</text>
</comment>
<organism evidence="1 2">
    <name type="scientific">Roseateles chitinivorans</name>
    <dbReference type="NCBI Taxonomy" id="2917965"/>
    <lineage>
        <taxon>Bacteria</taxon>
        <taxon>Pseudomonadati</taxon>
        <taxon>Pseudomonadota</taxon>
        <taxon>Betaproteobacteria</taxon>
        <taxon>Burkholderiales</taxon>
        <taxon>Sphaerotilaceae</taxon>
        <taxon>Roseateles</taxon>
    </lineage>
</organism>
<dbReference type="Proteomes" id="UP000231501">
    <property type="component" value="Unassembled WGS sequence"/>
</dbReference>
<dbReference type="AlphaFoldDB" id="A0A2G9C2E1"/>
<protein>
    <submittedName>
        <fullName evidence="1">Uncharacterized protein</fullName>
    </submittedName>
</protein>